<dbReference type="EMBL" id="CADCVP010000302">
    <property type="protein sequence ID" value="CAA9515603.1"/>
    <property type="molecule type" value="Genomic_DNA"/>
</dbReference>
<feature type="compositionally biased region" description="Low complexity" evidence="1">
    <location>
        <begin position="7"/>
        <end position="20"/>
    </location>
</feature>
<feature type="region of interest" description="Disordered" evidence="1">
    <location>
        <begin position="268"/>
        <end position="337"/>
    </location>
</feature>
<dbReference type="AlphaFoldDB" id="A0A6J4T797"/>
<keyword evidence="2" id="KW-0808">Transferase</keyword>
<dbReference type="GO" id="GO:0016740">
    <property type="term" value="F:transferase activity"/>
    <property type="evidence" value="ECO:0007669"/>
    <property type="project" value="UniProtKB-KW"/>
</dbReference>
<feature type="compositionally biased region" description="Basic residues" evidence="1">
    <location>
        <begin position="51"/>
        <end position="66"/>
    </location>
</feature>
<feature type="region of interest" description="Disordered" evidence="1">
    <location>
        <begin position="1"/>
        <end position="127"/>
    </location>
</feature>
<feature type="non-terminal residue" evidence="2">
    <location>
        <position position="337"/>
    </location>
</feature>
<gene>
    <name evidence="2" type="ORF">AVDCRST_MAG69-2748</name>
</gene>
<organism evidence="2">
    <name type="scientific">uncultured Solirubrobacteraceae bacterium</name>
    <dbReference type="NCBI Taxonomy" id="1162706"/>
    <lineage>
        <taxon>Bacteria</taxon>
        <taxon>Bacillati</taxon>
        <taxon>Actinomycetota</taxon>
        <taxon>Thermoleophilia</taxon>
        <taxon>Solirubrobacterales</taxon>
        <taxon>Solirubrobacteraceae</taxon>
        <taxon>environmental samples</taxon>
    </lineage>
</organism>
<feature type="region of interest" description="Disordered" evidence="1">
    <location>
        <begin position="169"/>
        <end position="188"/>
    </location>
</feature>
<evidence type="ECO:0000256" key="1">
    <source>
        <dbReference type="SAM" id="MobiDB-lite"/>
    </source>
</evidence>
<sequence>GGTRPPGGLAATSRAAAAERGGPDARRGAQRAAVLRARGRRSGRSSLRAGAGRRRQPGRHGAHPHRARECRPARQGPPPVAQLRSPAGADRRARARAGYGGGDDRRRPAGPSRAHRRHARSVAPRLGCRLRGARGEGGGAALQALVGVRLLPPLRPVGQHPARRRLRGLPADGSRAAQRAAGDARAQSLPARDDRMGRLHADRRAVPARRPPRGRDQVHAGQDAALLVRRDLELLAAAAAAGDPARIPDRGLRVVRGHPDHHRGALYEPVRAGHLVDHRRPAPARRDPADHGGHHRRVRGTHLRRGQAPAALRRRRAPEPARRASRSRRAGRPADPM</sequence>
<feature type="compositionally biased region" description="Basic and acidic residues" evidence="1">
    <location>
        <begin position="274"/>
        <end position="292"/>
    </location>
</feature>
<protein>
    <submittedName>
        <fullName evidence="2">Glycosyltransferase</fullName>
    </submittedName>
</protein>
<feature type="non-terminal residue" evidence="2">
    <location>
        <position position="1"/>
    </location>
</feature>
<proteinExistence type="predicted"/>
<feature type="compositionally biased region" description="Basic residues" evidence="1">
    <location>
        <begin position="293"/>
        <end position="305"/>
    </location>
</feature>
<name>A0A6J4T797_9ACTN</name>
<evidence type="ECO:0000313" key="2">
    <source>
        <dbReference type="EMBL" id="CAA9515603.1"/>
    </source>
</evidence>
<accession>A0A6J4T797</accession>
<feature type="compositionally biased region" description="Low complexity" evidence="1">
    <location>
        <begin position="171"/>
        <end position="188"/>
    </location>
</feature>
<reference evidence="2" key="1">
    <citation type="submission" date="2020-02" db="EMBL/GenBank/DDBJ databases">
        <authorList>
            <person name="Meier V. D."/>
        </authorList>
    </citation>
    <scope>NUCLEOTIDE SEQUENCE</scope>
    <source>
        <strain evidence="2">AVDCRST_MAG69</strain>
    </source>
</reference>